<dbReference type="EMBL" id="AMWN01000008">
    <property type="protein sequence ID" value="EXJ80258.1"/>
    <property type="molecule type" value="Genomic_DNA"/>
</dbReference>
<sequence length="642" mass="74361">MFSGGLWGAVASGGLSLSEQERNPPAKPIALEFPGYIPPRGDSPLTRKHIEALCKDLVSIRRPSDIQDSHFAHLNIDLEEDISLAELVPEKHFESRPFLYDADLTAMLNELEVDNEDAYREILRLPPLEGRKKPRLAYSRNFFGSLEDMSRYWDDSRDQYYEVEANEADHPATKPSILRPSILTAQAGKDEDTEINDVAAQQRALETGPDTTASISGIPSEGHTIKVPTRPKLKPVYKGHRLGNGEQMNPGTRVGAVRNLLKMAVHKFTCRDYEVNPRERLRIGNVNLPSTYYNFCVTKLPAEMKLARARMVEGPLMAVHCRNEVRFKSRDDLLGPASDFVGEKYDLFREVAGMLMVAQQRAREGRKLSAEPGEHQWWAIKPRWGGGETRWGQLANEVYEDDDPSWSPEERRLQMEKRKKEEEERQQAEAASLANLEHLQPEDLMSRQLASGERPKKKKRSGENGGPSNGKAEYREGRRLMYTQPVRRKWYQEWLKIRPNGPTWDEKIIYKRVGMRSREHGGDGWDNIYMVSAVNHHACILRLCVHDDYLQWLEMEQTKEDHPEQQAHDSPCENTRHEHILYMRRSHWYDLFDAQQRKEFLVGIWRIMCWLNRDEVPPGEYEKMEQLRRDQEKDDGDHKMEV</sequence>
<organism evidence="2 3">
    <name type="scientific">Capronia coronata CBS 617.96</name>
    <dbReference type="NCBI Taxonomy" id="1182541"/>
    <lineage>
        <taxon>Eukaryota</taxon>
        <taxon>Fungi</taxon>
        <taxon>Dikarya</taxon>
        <taxon>Ascomycota</taxon>
        <taxon>Pezizomycotina</taxon>
        <taxon>Eurotiomycetes</taxon>
        <taxon>Chaetothyriomycetidae</taxon>
        <taxon>Chaetothyriales</taxon>
        <taxon>Herpotrichiellaceae</taxon>
        <taxon>Capronia</taxon>
    </lineage>
</organism>
<reference evidence="2 3" key="1">
    <citation type="submission" date="2013-03" db="EMBL/GenBank/DDBJ databases">
        <title>The Genome Sequence of Capronia coronata CBS 617.96.</title>
        <authorList>
            <consortium name="The Broad Institute Genomics Platform"/>
            <person name="Cuomo C."/>
            <person name="de Hoog S."/>
            <person name="Gorbushina A."/>
            <person name="Walker B."/>
            <person name="Young S.K."/>
            <person name="Zeng Q."/>
            <person name="Gargeya S."/>
            <person name="Fitzgerald M."/>
            <person name="Haas B."/>
            <person name="Abouelleil A."/>
            <person name="Allen A.W."/>
            <person name="Alvarado L."/>
            <person name="Arachchi H.M."/>
            <person name="Berlin A.M."/>
            <person name="Chapman S.B."/>
            <person name="Gainer-Dewar J."/>
            <person name="Goldberg J."/>
            <person name="Griggs A."/>
            <person name="Gujja S."/>
            <person name="Hansen M."/>
            <person name="Howarth C."/>
            <person name="Imamovic A."/>
            <person name="Ireland A."/>
            <person name="Larimer J."/>
            <person name="McCowan C."/>
            <person name="Murphy C."/>
            <person name="Pearson M."/>
            <person name="Poon T.W."/>
            <person name="Priest M."/>
            <person name="Roberts A."/>
            <person name="Saif S."/>
            <person name="Shea T."/>
            <person name="Sisk P."/>
            <person name="Sykes S."/>
            <person name="Wortman J."/>
            <person name="Nusbaum C."/>
            <person name="Birren B."/>
        </authorList>
    </citation>
    <scope>NUCLEOTIDE SEQUENCE [LARGE SCALE GENOMIC DNA]</scope>
    <source>
        <strain evidence="2 3">CBS 617.96</strain>
    </source>
</reference>
<dbReference type="OrthoDB" id="5407653at2759"/>
<protein>
    <submittedName>
        <fullName evidence="2">Uncharacterized protein</fullName>
    </submittedName>
</protein>
<dbReference type="RefSeq" id="XP_007727452.1">
    <property type="nucleotide sequence ID" value="XM_007729262.1"/>
</dbReference>
<proteinExistence type="predicted"/>
<gene>
    <name evidence="2" type="ORF">A1O1_08400</name>
</gene>
<evidence type="ECO:0000313" key="2">
    <source>
        <dbReference type="EMBL" id="EXJ80258.1"/>
    </source>
</evidence>
<dbReference type="HOGENOM" id="CLU_014758_0_0_1"/>
<keyword evidence="3" id="KW-1185">Reference proteome</keyword>
<dbReference type="STRING" id="1182541.W9XJ69"/>
<dbReference type="eggNOG" id="ENOG502S9CJ">
    <property type="taxonomic scope" value="Eukaryota"/>
</dbReference>
<name>W9XJ69_9EURO</name>
<feature type="compositionally biased region" description="Basic and acidic residues" evidence="1">
    <location>
        <begin position="408"/>
        <end position="427"/>
    </location>
</feature>
<comment type="caution">
    <text evidence="2">The sequence shown here is derived from an EMBL/GenBank/DDBJ whole genome shotgun (WGS) entry which is preliminary data.</text>
</comment>
<accession>W9XJ69</accession>
<dbReference type="Proteomes" id="UP000019484">
    <property type="component" value="Unassembled WGS sequence"/>
</dbReference>
<feature type="region of interest" description="Disordered" evidence="1">
    <location>
        <begin position="621"/>
        <end position="642"/>
    </location>
</feature>
<dbReference type="AlphaFoldDB" id="W9XJ69"/>
<feature type="region of interest" description="Disordered" evidence="1">
    <location>
        <begin position="397"/>
        <end position="478"/>
    </location>
</feature>
<evidence type="ECO:0000256" key="1">
    <source>
        <dbReference type="SAM" id="MobiDB-lite"/>
    </source>
</evidence>
<dbReference type="GeneID" id="19163251"/>
<evidence type="ECO:0000313" key="3">
    <source>
        <dbReference type="Proteomes" id="UP000019484"/>
    </source>
</evidence>